<keyword evidence="1" id="KW-1133">Transmembrane helix</keyword>
<keyword evidence="1" id="KW-0472">Membrane</keyword>
<evidence type="ECO:0000313" key="3">
    <source>
        <dbReference type="Proteomes" id="UP001596012"/>
    </source>
</evidence>
<feature type="transmembrane region" description="Helical" evidence="1">
    <location>
        <begin position="104"/>
        <end position="124"/>
    </location>
</feature>
<dbReference type="RefSeq" id="WP_386352947.1">
    <property type="nucleotide sequence ID" value="NZ_JBHSFG010000087.1"/>
</dbReference>
<name>A0ABV8Z0V5_9ACTN</name>
<feature type="transmembrane region" description="Helical" evidence="1">
    <location>
        <begin position="136"/>
        <end position="153"/>
    </location>
</feature>
<dbReference type="Pfam" id="PF19528">
    <property type="entry name" value="DUF6056"/>
    <property type="match status" value="1"/>
</dbReference>
<dbReference type="EMBL" id="JBHSFG010000087">
    <property type="protein sequence ID" value="MFC4471139.1"/>
    <property type="molecule type" value="Genomic_DNA"/>
</dbReference>
<feature type="transmembrane region" description="Helical" evidence="1">
    <location>
        <begin position="182"/>
        <end position="199"/>
    </location>
</feature>
<dbReference type="Proteomes" id="UP001596012">
    <property type="component" value="Unassembled WGS sequence"/>
</dbReference>
<feature type="transmembrane region" description="Helical" evidence="1">
    <location>
        <begin position="298"/>
        <end position="323"/>
    </location>
</feature>
<gene>
    <name evidence="2" type="ORF">ACFPH6_42755</name>
</gene>
<keyword evidence="3" id="KW-1185">Reference proteome</keyword>
<sequence>MSVGGALLLLAAASLLGLEVRLSGDEWCFLPQVRDEGVGAVVHTFYAHQNGRIFNGMIVEAFSVLDVHGLQLFPAVSAMVTVTVLWGLARQVWRVMGLEGPRGLRLLAAVTVTVLFLLGSANTYHTFYWAGANESHTMPPVLACAALWSALAARSSRQRTMASTGAALLGVCIALWSEETTVVCAAVLAGVLLCGRWLFAARVRAYAAKWALCGLGGLVVGMAVLMTSPGLHKRRLSYAPSSPLAPESLWQAFDYWTMTLAQILTTWQYVAALALGVLIGLHAVGGRPVAFASVRLRFLVPLSAAVFLACGYAATVVVMPLGHAIPHVPRLRNDYLLLLILLFVVYGALLGRVIRARLNPGRTGWTAGVVAVCALAVWGVAIVSLVPPLYGLGKEMRVRAAQWDRQNEWLHRQAADGATTLPYKPLPIQGLAEPFQLARPRPTDWVARCAARYYRVDAISRSSVLP</sequence>
<feature type="transmembrane region" description="Helical" evidence="1">
    <location>
        <begin position="160"/>
        <end position="176"/>
    </location>
</feature>
<feature type="transmembrane region" description="Helical" evidence="1">
    <location>
        <begin position="366"/>
        <end position="390"/>
    </location>
</feature>
<accession>A0ABV8Z0V5</accession>
<evidence type="ECO:0000313" key="2">
    <source>
        <dbReference type="EMBL" id="MFC4471139.1"/>
    </source>
</evidence>
<proteinExistence type="predicted"/>
<feature type="transmembrane region" description="Helical" evidence="1">
    <location>
        <begin position="266"/>
        <end position="286"/>
    </location>
</feature>
<evidence type="ECO:0000256" key="1">
    <source>
        <dbReference type="SAM" id="Phobius"/>
    </source>
</evidence>
<organism evidence="2 3">
    <name type="scientific">Streptomyces xiangluensis</name>
    <dbReference type="NCBI Taxonomy" id="2665720"/>
    <lineage>
        <taxon>Bacteria</taxon>
        <taxon>Bacillati</taxon>
        <taxon>Actinomycetota</taxon>
        <taxon>Actinomycetes</taxon>
        <taxon>Kitasatosporales</taxon>
        <taxon>Streptomycetaceae</taxon>
        <taxon>Streptomyces</taxon>
    </lineage>
</organism>
<comment type="caution">
    <text evidence="2">The sequence shown here is derived from an EMBL/GenBank/DDBJ whole genome shotgun (WGS) entry which is preliminary data.</text>
</comment>
<reference evidence="3" key="1">
    <citation type="journal article" date="2019" name="Int. J. Syst. Evol. Microbiol.">
        <title>The Global Catalogue of Microorganisms (GCM) 10K type strain sequencing project: providing services to taxonomists for standard genome sequencing and annotation.</title>
        <authorList>
            <consortium name="The Broad Institute Genomics Platform"/>
            <consortium name="The Broad Institute Genome Sequencing Center for Infectious Disease"/>
            <person name="Wu L."/>
            <person name="Ma J."/>
        </authorList>
    </citation>
    <scope>NUCLEOTIDE SEQUENCE [LARGE SCALE GENOMIC DNA]</scope>
    <source>
        <strain evidence="3">DT43</strain>
    </source>
</reference>
<feature type="transmembrane region" description="Helical" evidence="1">
    <location>
        <begin position="211"/>
        <end position="231"/>
    </location>
</feature>
<keyword evidence="1" id="KW-0812">Transmembrane</keyword>
<feature type="transmembrane region" description="Helical" evidence="1">
    <location>
        <begin position="72"/>
        <end position="92"/>
    </location>
</feature>
<dbReference type="InterPro" id="IPR045691">
    <property type="entry name" value="DUF6056"/>
</dbReference>
<protein>
    <submittedName>
        <fullName evidence="2">DUF6056 family protein</fullName>
    </submittedName>
</protein>
<feature type="transmembrane region" description="Helical" evidence="1">
    <location>
        <begin position="335"/>
        <end position="354"/>
    </location>
</feature>